<name>L0DWV3_THIND</name>
<dbReference type="GO" id="GO:0009446">
    <property type="term" value="P:putrescine biosynthetic process"/>
    <property type="evidence" value="ECO:0007669"/>
    <property type="project" value="InterPro"/>
</dbReference>
<proteinExistence type="predicted"/>
<dbReference type="SUPFAM" id="SSF55909">
    <property type="entry name" value="Pentein"/>
    <property type="match status" value="1"/>
</dbReference>
<gene>
    <name evidence="2" type="primary">aguA [H]</name>
    <name evidence="2" type="ordered locus">TVNIR_1821</name>
</gene>
<reference evidence="2" key="1">
    <citation type="submission" date="2015-12" db="EMBL/GenBank/DDBJ databases">
        <authorList>
            <person name="Tikhonova T.V."/>
            <person name="Pavlov A.R."/>
            <person name="Beletsky A.V."/>
            <person name="Mardanov A.V."/>
            <person name="Sorokin D.Y."/>
            <person name="Ravin N.V."/>
            <person name="Popov V.O."/>
        </authorList>
    </citation>
    <scope>NUCLEOTIDE SEQUENCE</scope>
    <source>
        <strain evidence="2">DSM 14787</strain>
    </source>
</reference>
<keyword evidence="3" id="KW-1185">Reference proteome</keyword>
<sequence length="344" mass="37060">MARRLPAEWEPQSGVQLTWPHPGTDWAPRLAAVEPVFAAIGASIARHESLLVVCQDADHRAQVLAQLAHAGADLDRVQLGIAPADDTWARDHGPITVLQDDGPILLDFTFNGWGGKFEAGHDNLLTRNLAAQGRFGTVPVEAVDLVLEGGSIESDGAGTVLTTSRCLLEPNRNPGLSRAELEAQLGQHLGAIRVLWLEHGGLEGDDTDGHIDTLARFCDPETIAFVVCTDRNDPHYRDLAAMAGELENLRQVSGEPYRLLPLPLPAPIVEDGHRYAATYANFLIINETVLVPVYGDPADDIALETIAAAFPGRSVVGIDCREIIRQGGSLHCLTMQFPQGILPA</sequence>
<dbReference type="EMBL" id="CP003989">
    <property type="protein sequence ID" value="AGA33482.1"/>
    <property type="molecule type" value="Genomic_DNA"/>
</dbReference>
<dbReference type="PANTHER" id="PTHR31377:SF0">
    <property type="entry name" value="AGMATINE DEIMINASE-RELATED"/>
    <property type="match status" value="1"/>
</dbReference>
<evidence type="ECO:0000313" key="3">
    <source>
        <dbReference type="Proteomes" id="UP000010809"/>
    </source>
</evidence>
<dbReference type="PANTHER" id="PTHR31377">
    <property type="entry name" value="AGMATINE DEIMINASE-RELATED"/>
    <property type="match status" value="1"/>
</dbReference>
<dbReference type="InterPro" id="IPR007466">
    <property type="entry name" value="Peptidyl-Arg-deiminase_porph"/>
</dbReference>
<evidence type="ECO:0000313" key="2">
    <source>
        <dbReference type="EMBL" id="AGA33482.1"/>
    </source>
</evidence>
<dbReference type="AlphaFoldDB" id="L0DWV3"/>
<dbReference type="GO" id="GO:0047632">
    <property type="term" value="F:agmatine deiminase activity"/>
    <property type="evidence" value="ECO:0007669"/>
    <property type="project" value="UniProtKB-EC"/>
</dbReference>
<dbReference type="STRING" id="1255043.TVNIR_1821"/>
<dbReference type="Pfam" id="PF04371">
    <property type="entry name" value="PAD_porph"/>
    <property type="match status" value="1"/>
</dbReference>
<keyword evidence="1 2" id="KW-0378">Hydrolase</keyword>
<dbReference type="GO" id="GO:0004668">
    <property type="term" value="F:protein-arginine deiminase activity"/>
    <property type="evidence" value="ECO:0007669"/>
    <property type="project" value="InterPro"/>
</dbReference>
<dbReference type="EC" id="3.5.3.12" evidence="2"/>
<dbReference type="PATRIC" id="fig|1255043.3.peg.1843"/>
<evidence type="ECO:0000256" key="1">
    <source>
        <dbReference type="ARBA" id="ARBA00022801"/>
    </source>
</evidence>
<organism evidence="2 3">
    <name type="scientific">Thioalkalivibrio nitratireducens (strain DSM 14787 / UNIQEM 213 / ALEN2)</name>
    <dbReference type="NCBI Taxonomy" id="1255043"/>
    <lineage>
        <taxon>Bacteria</taxon>
        <taxon>Pseudomonadati</taxon>
        <taxon>Pseudomonadota</taxon>
        <taxon>Gammaproteobacteria</taxon>
        <taxon>Chromatiales</taxon>
        <taxon>Ectothiorhodospiraceae</taxon>
        <taxon>Thioalkalivibrio</taxon>
    </lineage>
</organism>
<dbReference type="Proteomes" id="UP000010809">
    <property type="component" value="Chromosome"/>
</dbReference>
<protein>
    <submittedName>
        <fullName evidence="2">Agmatine deiminase</fullName>
        <ecNumber evidence="2">3.5.3.12</ecNumber>
    </submittedName>
</protein>
<dbReference type="eggNOG" id="COG2957">
    <property type="taxonomic scope" value="Bacteria"/>
</dbReference>
<dbReference type="KEGG" id="tni:TVNIR_1821"/>
<dbReference type="Gene3D" id="3.75.10.10">
    <property type="entry name" value="L-arginine/glycine Amidinotransferase, Chain A"/>
    <property type="match status" value="1"/>
</dbReference>
<dbReference type="OrthoDB" id="9808013at2"/>
<dbReference type="RefSeq" id="WP_015258609.1">
    <property type="nucleotide sequence ID" value="NC_019902.2"/>
</dbReference>
<accession>L0DWV3</accession>
<dbReference type="HOGENOM" id="CLU_037682_0_0_6"/>